<dbReference type="Pfam" id="PF13246">
    <property type="entry name" value="Cation_ATPase"/>
    <property type="match status" value="1"/>
</dbReference>
<dbReference type="InterPro" id="IPR023214">
    <property type="entry name" value="HAD_sf"/>
</dbReference>
<dbReference type="SFLD" id="SFLDG00002">
    <property type="entry name" value="C1.7:_P-type_atpase_like"/>
    <property type="match status" value="1"/>
</dbReference>
<comment type="cofactor">
    <cofactor evidence="17">
        <name>Mg(2+)</name>
        <dbReference type="ChEBI" id="CHEBI:18420"/>
    </cofactor>
</comment>
<evidence type="ECO:0000256" key="11">
    <source>
        <dbReference type="ARBA" id="ARBA00023136"/>
    </source>
</evidence>
<comment type="catalytic activity">
    <reaction evidence="14">
        <text>Na(+)(in) + ATP + H2O = Na(+)(out) + ADP + phosphate + H(+)</text>
        <dbReference type="Rhea" id="RHEA:14633"/>
        <dbReference type="ChEBI" id="CHEBI:15377"/>
        <dbReference type="ChEBI" id="CHEBI:15378"/>
        <dbReference type="ChEBI" id="CHEBI:29101"/>
        <dbReference type="ChEBI" id="CHEBI:30616"/>
        <dbReference type="ChEBI" id="CHEBI:43474"/>
        <dbReference type="ChEBI" id="CHEBI:456216"/>
        <dbReference type="EC" id="7.2.2.3"/>
    </reaction>
    <physiologicalReaction direction="left-to-right" evidence="14">
        <dbReference type="Rhea" id="RHEA:14634"/>
    </physiologicalReaction>
</comment>
<dbReference type="InterPro" id="IPR036412">
    <property type="entry name" value="HAD-like_sf"/>
</dbReference>
<feature type="binding site" evidence="17">
    <location>
        <position position="824"/>
    </location>
    <ligand>
        <name>Mg(2+)</name>
        <dbReference type="ChEBI" id="CHEBI:18420"/>
    </ligand>
</feature>
<keyword evidence="3 18" id="KW-0812">Transmembrane</keyword>
<keyword evidence="5 16" id="KW-0547">Nucleotide-binding</keyword>
<dbReference type="GO" id="GO:0000287">
    <property type="term" value="F:magnesium ion binding"/>
    <property type="evidence" value="ECO:0007669"/>
    <property type="project" value="UniProtKB-UniRule"/>
</dbReference>
<feature type="transmembrane region" description="Helical" evidence="18">
    <location>
        <begin position="963"/>
        <end position="982"/>
    </location>
</feature>
<feature type="binding site" evidence="16">
    <location>
        <position position="828"/>
    </location>
    <ligand>
        <name>ATP</name>
        <dbReference type="ChEBI" id="CHEBI:30616"/>
    </ligand>
</feature>
<keyword evidence="9 18" id="KW-1133">Transmembrane helix</keyword>
<evidence type="ECO:0000256" key="8">
    <source>
        <dbReference type="ARBA" id="ARBA00022967"/>
    </source>
</evidence>
<keyword evidence="6 16" id="KW-0067">ATP-binding</keyword>
<dbReference type="SUPFAM" id="SSF56784">
    <property type="entry name" value="HAD-like"/>
    <property type="match status" value="1"/>
</dbReference>
<keyword evidence="4 17" id="KW-0479">Metal-binding</keyword>
<feature type="binding site" evidence="16">
    <location>
        <position position="827"/>
    </location>
    <ligand>
        <name>ATP</name>
        <dbReference type="ChEBI" id="CHEBI:30616"/>
    </ligand>
</feature>
<dbReference type="EMBL" id="JNBR01000010">
    <property type="protein sequence ID" value="OQS01281.1"/>
    <property type="molecule type" value="Genomic_DNA"/>
</dbReference>
<dbReference type="InterPro" id="IPR001757">
    <property type="entry name" value="P_typ_ATPase"/>
</dbReference>
<evidence type="ECO:0000256" key="2">
    <source>
        <dbReference type="ARBA" id="ARBA00008109"/>
    </source>
</evidence>
<dbReference type="InterPro" id="IPR032631">
    <property type="entry name" value="P-type_ATPase_N"/>
</dbReference>
<evidence type="ECO:0000256" key="5">
    <source>
        <dbReference type="ARBA" id="ARBA00022741"/>
    </source>
</evidence>
<dbReference type="InterPro" id="IPR008250">
    <property type="entry name" value="ATPase_P-typ_transduc_dom_A_sf"/>
</dbReference>
<keyword evidence="11 18" id="KW-0472">Membrane</keyword>
<dbReference type="FunFam" id="3.40.50.1000:FF:000014">
    <property type="entry name" value="Phospholipid-transporting ATPase"/>
    <property type="match status" value="1"/>
</dbReference>
<dbReference type="SUPFAM" id="SSF81653">
    <property type="entry name" value="Calcium ATPase, transduction domain A"/>
    <property type="match status" value="1"/>
</dbReference>
<feature type="binding site" evidence="16">
    <location>
        <position position="798"/>
    </location>
    <ligand>
        <name>ATP</name>
        <dbReference type="ChEBI" id="CHEBI:30616"/>
    </ligand>
</feature>
<comment type="subcellular location">
    <subcellularLocation>
        <location evidence="1 18">Membrane</location>
        <topology evidence="1 18">Multi-pass membrane protein</topology>
    </subcellularLocation>
</comment>
<dbReference type="Gene3D" id="3.40.50.1000">
    <property type="entry name" value="HAD superfamily/HAD-like"/>
    <property type="match status" value="1"/>
</dbReference>
<feature type="binding site" evidence="17">
    <location>
        <position position="828"/>
    </location>
    <ligand>
        <name>Mg(2+)</name>
        <dbReference type="ChEBI" id="CHEBI:18420"/>
    </ligand>
</feature>
<dbReference type="SUPFAM" id="SSF81660">
    <property type="entry name" value="Metal cation-transporting ATPase, ATP-binding domain N"/>
    <property type="match status" value="1"/>
</dbReference>
<comment type="similarity">
    <text evidence="2 18">Belongs to the cation transport ATPase (P-type) (TC 3.A.3) family. Type IV subfamily.</text>
</comment>
<dbReference type="SFLD" id="SFLDS00003">
    <property type="entry name" value="Haloacid_Dehalogenase"/>
    <property type="match status" value="1"/>
</dbReference>
<dbReference type="Pfam" id="PF16212">
    <property type="entry name" value="PhoLip_ATPase_C"/>
    <property type="match status" value="1"/>
</dbReference>
<feature type="transmembrane region" description="Helical" evidence="18">
    <location>
        <begin position="303"/>
        <end position="325"/>
    </location>
</feature>
<sequence length="1132" mass="125836">MKEHVIRETSRRPASGNRMVHINDAAFNAARRFPSNAIHTAKYTLLTFLPRNLFEQFRRVANIYFLIISVLTCMKFSPKNPTSLIVTFFIVLTFTAAKEAYEDYLRHLSDKEVNARQVSILTSSFESSATRKDTTLFYSKCIRWDEVKVGDMLYLEKDREVPADCLLLTSSDTQCGVCSIDTANLDGETNLKTVFAVQNGLSARELGSLQGRVEFEAPNPSLVAFRGSLYISNAPILLTYVVGMKLGLSRRRLSQMLYRGTVVRHTKWAIALVLYTGHETKAFLNTSKPPYKSSAVMNVMNRCLYFVFFLQAMLCVINATAMLLWESKYTLPYLNEATDKTTPPPLSDGVEAYFTFVVAYSNLIPISLYVGIEIMKLVQKFLIEADLEMVAANGVGTKSRTSNLVEELGQVEYIFSDKTGTLTCNEMVFLACAIPSLGKAFRFDAYVSQPRDRAAIVRSPSGHLPLPFASSPAWESLYATPPSAALVDFWLCLALCHTVVPETDADSPDELMGISFQASSPDEGAIVAAARNMGFVFKCRTVSTITLFNNLTRTDETYTILNVLEFSSDRRCMSILVRTPSGAIRLFAKGADTAILSRLRAADAGDLTWTWNQLRDFGEEGLRTLCIAVRDIDEVQYAAWHARFQQVSLKMPADADDDHAALVAAVHRDMETDLELLGVTAIEDKLQHGVPEAIDLLLRAGIRIWVLTGDKEETAINIGRACNLLQQESTMMVHRLSKCTTEDDLYEYIWELLELRGKISKKEVLVIDGDALSLAMLPSMQAAFLELALRCSACICCRVSPKQKAQVVRLVRDNLPVITLAIGDGANDVNMIQTAHLGIGISGHEGTQAVRASDYSIAQFRFLSRLLLVHGAWGYHRISKFILYYFYKNMLVVFTEYWFAWASGLSGQIFFPDMLSLGYNALFTSYPCVAGYGFDQHVSAAMALKYPKLYQAGQGRDSFNEKLFLSHMALAIFHSALCYFVPQALLADASAVARDGRVAGQWATSVAAFTCAILVVTIRMLVKVQTINRIVAAVSVGSVVLYLIVIVALCTPKLSVVLQPQITNVFFLLLSLPRFYLALSGVVATSFLVDMAYRYVQKQYFPAPMDILSEMASIQPANDQPTRIQPFNPPST</sequence>
<dbReference type="SFLD" id="SFLDF00027">
    <property type="entry name" value="p-type_atpase"/>
    <property type="match status" value="1"/>
</dbReference>
<dbReference type="PRINTS" id="PR00119">
    <property type="entry name" value="CATATPASE"/>
</dbReference>
<feature type="binding site" evidence="17">
    <location>
        <position position="417"/>
    </location>
    <ligand>
        <name>Mg(2+)</name>
        <dbReference type="ChEBI" id="CHEBI:18420"/>
    </ligand>
</feature>
<dbReference type="SUPFAM" id="SSF81665">
    <property type="entry name" value="Calcium ATPase, transmembrane domain M"/>
    <property type="match status" value="1"/>
</dbReference>
<feature type="binding site" evidence="16">
    <location>
        <position position="709"/>
    </location>
    <ligand>
        <name>ATP</name>
        <dbReference type="ChEBI" id="CHEBI:30616"/>
    </ligand>
</feature>
<evidence type="ECO:0000256" key="16">
    <source>
        <dbReference type="PIRSR" id="PIRSR606539-2"/>
    </source>
</evidence>
<feature type="active site" description="4-aspartylphosphate intermediate" evidence="15">
    <location>
        <position position="417"/>
    </location>
</feature>
<feature type="binding site" evidence="16">
    <location>
        <position position="623"/>
    </location>
    <ligand>
        <name>ATP</name>
        <dbReference type="ChEBI" id="CHEBI:30616"/>
    </ligand>
</feature>
<feature type="domain" description="P-type ATPase C-terminal" evidence="20">
    <location>
        <begin position="850"/>
        <end position="1102"/>
    </location>
</feature>
<feature type="binding site" evidence="16">
    <location>
        <position position="418"/>
    </location>
    <ligand>
        <name>ATP</name>
        <dbReference type="ChEBI" id="CHEBI:30616"/>
    </ligand>
</feature>
<dbReference type="FunFam" id="3.40.50.1000:FF:000001">
    <property type="entry name" value="Phospholipid-transporting ATPase IC"/>
    <property type="match status" value="1"/>
</dbReference>
<feature type="binding site" evidence="16">
    <location>
        <position position="710"/>
    </location>
    <ligand>
        <name>ATP</name>
        <dbReference type="ChEBI" id="CHEBI:30616"/>
    </ligand>
</feature>
<dbReference type="AlphaFoldDB" id="A0A1V9ZTI5"/>
<evidence type="ECO:0000256" key="3">
    <source>
        <dbReference type="ARBA" id="ARBA00022692"/>
    </source>
</evidence>
<dbReference type="InterPro" id="IPR018303">
    <property type="entry name" value="ATPase_P-typ_P_site"/>
</dbReference>
<feature type="transmembrane region" description="Helical" evidence="18">
    <location>
        <begin position="1075"/>
        <end position="1096"/>
    </location>
</feature>
<reference evidence="21 22" key="1">
    <citation type="journal article" date="2014" name="Genome Biol. Evol.">
        <title>The secreted proteins of Achlya hypogyna and Thraustotheca clavata identify the ancestral oomycete secretome and reveal gene acquisitions by horizontal gene transfer.</title>
        <authorList>
            <person name="Misner I."/>
            <person name="Blouin N."/>
            <person name="Leonard G."/>
            <person name="Richards T.A."/>
            <person name="Lane C.E."/>
        </authorList>
    </citation>
    <scope>NUCLEOTIDE SEQUENCE [LARGE SCALE GENOMIC DNA]</scope>
    <source>
        <strain evidence="21 22">ATCC 48635</strain>
    </source>
</reference>
<feature type="binding site" evidence="16">
    <location>
        <position position="523"/>
    </location>
    <ligand>
        <name>ATP</name>
        <dbReference type="ChEBI" id="CHEBI:30616"/>
    </ligand>
</feature>
<feature type="transmembrane region" description="Helical" evidence="18">
    <location>
        <begin position="1034"/>
        <end position="1055"/>
    </location>
</feature>
<gene>
    <name evidence="21" type="ORF">ACHHYP_01364</name>
</gene>
<evidence type="ECO:0000256" key="12">
    <source>
        <dbReference type="ARBA" id="ARBA00023201"/>
    </source>
</evidence>
<accession>A0A1V9ZTI5</accession>
<keyword evidence="12" id="KW-0406">Ion transport</keyword>
<comment type="catalytic activity">
    <reaction evidence="13 18">
        <text>ATP + H2O + phospholipidSide 1 = ADP + phosphate + phospholipidSide 2.</text>
        <dbReference type="EC" id="7.6.2.1"/>
    </reaction>
</comment>
<dbReference type="PANTHER" id="PTHR24092">
    <property type="entry name" value="PROBABLE PHOSPHOLIPID-TRANSPORTING ATPASE"/>
    <property type="match status" value="1"/>
</dbReference>
<proteinExistence type="inferred from homology"/>
<dbReference type="GO" id="GO:0005886">
    <property type="term" value="C:plasma membrane"/>
    <property type="evidence" value="ECO:0007669"/>
    <property type="project" value="TreeGrafter"/>
</dbReference>
<feature type="domain" description="P-type ATPase N-terminal" evidence="19">
    <location>
        <begin position="20"/>
        <end position="84"/>
    </location>
</feature>
<feature type="binding site" evidence="16">
    <location>
        <position position="804"/>
    </location>
    <ligand>
        <name>ATP</name>
        <dbReference type="ChEBI" id="CHEBI:30616"/>
    </ligand>
</feature>
<keyword evidence="22" id="KW-1185">Reference proteome</keyword>
<evidence type="ECO:0000259" key="20">
    <source>
        <dbReference type="Pfam" id="PF16212"/>
    </source>
</evidence>
<dbReference type="InterPro" id="IPR023299">
    <property type="entry name" value="ATPase_P-typ_cyto_dom_N"/>
</dbReference>
<evidence type="ECO:0000256" key="6">
    <source>
        <dbReference type="ARBA" id="ARBA00022840"/>
    </source>
</evidence>
<dbReference type="GO" id="GO:0045332">
    <property type="term" value="P:phospholipid translocation"/>
    <property type="evidence" value="ECO:0007669"/>
    <property type="project" value="TreeGrafter"/>
</dbReference>
<protein>
    <recommendedName>
        <fullName evidence="18">Phospholipid-transporting ATPase</fullName>
        <ecNumber evidence="18">7.6.2.1</ecNumber>
    </recommendedName>
</protein>
<evidence type="ECO:0000256" key="7">
    <source>
        <dbReference type="ARBA" id="ARBA00022842"/>
    </source>
</evidence>
<dbReference type="PROSITE" id="PS00154">
    <property type="entry name" value="ATPASE_E1_E2"/>
    <property type="match status" value="1"/>
</dbReference>
<dbReference type="NCBIfam" id="TIGR01652">
    <property type="entry name" value="ATPase-Plipid"/>
    <property type="match status" value="1"/>
</dbReference>
<feature type="binding site" evidence="17">
    <location>
        <position position="419"/>
    </location>
    <ligand>
        <name>Mg(2+)</name>
        <dbReference type="ChEBI" id="CHEBI:18420"/>
    </ligand>
</feature>
<feature type="binding site" evidence="16">
    <location>
        <position position="708"/>
    </location>
    <ligand>
        <name>ATP</name>
        <dbReference type="ChEBI" id="CHEBI:30616"/>
    </ligand>
</feature>
<dbReference type="GO" id="GO:0008554">
    <property type="term" value="F:P-type sodium transporter activity"/>
    <property type="evidence" value="ECO:0007669"/>
    <property type="project" value="UniProtKB-EC"/>
</dbReference>
<feature type="transmembrane region" description="Helical" evidence="18">
    <location>
        <begin position="352"/>
        <end position="372"/>
    </location>
</feature>
<keyword evidence="12" id="KW-0739">Sodium transport</keyword>
<evidence type="ECO:0000256" key="15">
    <source>
        <dbReference type="PIRSR" id="PIRSR606539-1"/>
    </source>
</evidence>
<dbReference type="Pfam" id="PF16209">
    <property type="entry name" value="PhoLip_ATPase_N"/>
    <property type="match status" value="1"/>
</dbReference>
<keyword evidence="10" id="KW-0915">Sodium</keyword>
<evidence type="ECO:0000256" key="13">
    <source>
        <dbReference type="ARBA" id="ARBA00034036"/>
    </source>
</evidence>
<dbReference type="InterPro" id="IPR044492">
    <property type="entry name" value="P_typ_ATPase_HD_dom"/>
</dbReference>
<feature type="binding site" evidence="16">
    <location>
        <position position="566"/>
    </location>
    <ligand>
        <name>ATP</name>
        <dbReference type="ChEBI" id="CHEBI:30616"/>
    </ligand>
</feature>
<comment type="caution">
    <text evidence="21">The sequence shown here is derived from an EMBL/GenBank/DDBJ whole genome shotgun (WGS) entry which is preliminary data.</text>
</comment>
<evidence type="ECO:0000313" key="21">
    <source>
        <dbReference type="EMBL" id="OQS01281.1"/>
    </source>
</evidence>
<keyword evidence="12" id="KW-0813">Transport</keyword>
<dbReference type="InterPro" id="IPR023298">
    <property type="entry name" value="ATPase_P-typ_TM_dom_sf"/>
</dbReference>
<dbReference type="Gene3D" id="2.70.150.10">
    <property type="entry name" value="Calcium-transporting ATPase, cytoplasmic transduction domain A"/>
    <property type="match status" value="1"/>
</dbReference>
<evidence type="ECO:0000256" key="18">
    <source>
        <dbReference type="RuleBase" id="RU362033"/>
    </source>
</evidence>
<evidence type="ECO:0000256" key="1">
    <source>
        <dbReference type="ARBA" id="ARBA00004141"/>
    </source>
</evidence>
<dbReference type="GO" id="GO:0005524">
    <property type="term" value="F:ATP binding"/>
    <property type="evidence" value="ECO:0007669"/>
    <property type="project" value="UniProtKB-UniRule"/>
</dbReference>
<dbReference type="GO" id="GO:0140326">
    <property type="term" value="F:ATPase-coupled intramembrane lipid transporter activity"/>
    <property type="evidence" value="ECO:0007669"/>
    <property type="project" value="UniProtKB-EC"/>
</dbReference>
<dbReference type="Proteomes" id="UP000243579">
    <property type="component" value="Unassembled WGS sequence"/>
</dbReference>
<dbReference type="NCBIfam" id="TIGR01494">
    <property type="entry name" value="ATPase_P-type"/>
    <property type="match status" value="1"/>
</dbReference>
<evidence type="ECO:0000256" key="17">
    <source>
        <dbReference type="PIRSR" id="PIRSR606539-3"/>
    </source>
</evidence>
<dbReference type="OrthoDB" id="377733at2759"/>
<feature type="binding site" evidence="16">
    <location>
        <position position="417"/>
    </location>
    <ligand>
        <name>ATP</name>
        <dbReference type="ChEBI" id="CHEBI:30616"/>
    </ligand>
</feature>
<feature type="transmembrane region" description="Helical" evidence="18">
    <location>
        <begin position="1002"/>
        <end position="1022"/>
    </location>
</feature>
<dbReference type="EC" id="7.6.2.1" evidence="18"/>
<feature type="binding site" evidence="16">
    <location>
        <position position="419"/>
    </location>
    <ligand>
        <name>ATP</name>
        <dbReference type="ChEBI" id="CHEBI:30616"/>
    </ligand>
</feature>
<evidence type="ECO:0000256" key="14">
    <source>
        <dbReference type="ARBA" id="ARBA00049499"/>
    </source>
</evidence>
<keyword evidence="7 17" id="KW-0460">Magnesium</keyword>
<dbReference type="STRING" id="1202772.A0A1V9ZTI5"/>
<evidence type="ECO:0000256" key="9">
    <source>
        <dbReference type="ARBA" id="ARBA00022989"/>
    </source>
</evidence>
<keyword evidence="8 18" id="KW-1278">Translocase</keyword>
<dbReference type="InterPro" id="IPR006539">
    <property type="entry name" value="P-type_ATPase_IV"/>
</dbReference>
<dbReference type="GO" id="GO:0016887">
    <property type="term" value="F:ATP hydrolysis activity"/>
    <property type="evidence" value="ECO:0007669"/>
    <property type="project" value="InterPro"/>
</dbReference>
<dbReference type="Gene3D" id="3.40.1110.10">
    <property type="entry name" value="Calcium-transporting ATPase, cytoplasmic domain N"/>
    <property type="match status" value="1"/>
</dbReference>
<dbReference type="InterPro" id="IPR032630">
    <property type="entry name" value="P_typ_ATPase_c"/>
</dbReference>
<evidence type="ECO:0000256" key="4">
    <source>
        <dbReference type="ARBA" id="ARBA00022723"/>
    </source>
</evidence>
<evidence type="ECO:0000259" key="19">
    <source>
        <dbReference type="Pfam" id="PF16209"/>
    </source>
</evidence>
<evidence type="ECO:0000256" key="10">
    <source>
        <dbReference type="ARBA" id="ARBA00023053"/>
    </source>
</evidence>
<feature type="binding site" evidence="16">
    <location>
        <position position="589"/>
    </location>
    <ligand>
        <name>ATP</name>
        <dbReference type="ChEBI" id="CHEBI:30616"/>
    </ligand>
</feature>
<evidence type="ECO:0000313" key="22">
    <source>
        <dbReference type="Proteomes" id="UP000243579"/>
    </source>
</evidence>
<organism evidence="21 22">
    <name type="scientific">Achlya hypogyna</name>
    <name type="common">Oomycete</name>
    <name type="synonym">Protoachlya hypogyna</name>
    <dbReference type="NCBI Taxonomy" id="1202772"/>
    <lineage>
        <taxon>Eukaryota</taxon>
        <taxon>Sar</taxon>
        <taxon>Stramenopiles</taxon>
        <taxon>Oomycota</taxon>
        <taxon>Saprolegniomycetes</taxon>
        <taxon>Saprolegniales</taxon>
        <taxon>Achlyaceae</taxon>
        <taxon>Achlya</taxon>
    </lineage>
</organism>
<name>A0A1V9ZTI5_ACHHY</name>